<reference evidence="5" key="1">
    <citation type="submission" date="2023-07" db="EMBL/GenBank/DDBJ databases">
        <title>30 novel species of actinomycetes from the DSMZ collection.</title>
        <authorList>
            <person name="Nouioui I."/>
        </authorList>
    </citation>
    <scope>NUCLEOTIDE SEQUENCE [LARGE SCALE GENOMIC DNA]</scope>
    <source>
        <strain evidence="5">DSM 42041</strain>
    </source>
</reference>
<dbReference type="CDD" id="cd07905">
    <property type="entry name" value="Adenylation_DNA_ligase_LigC"/>
    <property type="match status" value="1"/>
</dbReference>
<gene>
    <name evidence="4" type="ORF">RM572_00245</name>
</gene>
<dbReference type="PANTHER" id="PTHR45674">
    <property type="entry name" value="DNA LIGASE 1/3 FAMILY MEMBER"/>
    <property type="match status" value="1"/>
</dbReference>
<dbReference type="PROSITE" id="PS50160">
    <property type="entry name" value="DNA_LIGASE_A3"/>
    <property type="match status" value="1"/>
</dbReference>
<name>A0ABU2NJN8_9ACTN</name>
<evidence type="ECO:0000256" key="2">
    <source>
        <dbReference type="ARBA" id="ARBA00022598"/>
    </source>
</evidence>
<comment type="similarity">
    <text evidence="1">Belongs to the ATP-dependent DNA ligase family.</text>
</comment>
<organism evidence="4 5">
    <name type="scientific">Streptomyces hazeniae</name>
    <dbReference type="NCBI Taxonomy" id="3075538"/>
    <lineage>
        <taxon>Bacteria</taxon>
        <taxon>Bacillati</taxon>
        <taxon>Actinomycetota</taxon>
        <taxon>Actinomycetes</taxon>
        <taxon>Kitasatosporales</taxon>
        <taxon>Streptomycetaceae</taxon>
        <taxon>Streptomyces</taxon>
    </lineage>
</organism>
<dbReference type="Gene3D" id="3.30.470.30">
    <property type="entry name" value="DNA ligase/mRNA capping enzyme"/>
    <property type="match status" value="1"/>
</dbReference>
<sequence length="209" mass="23156">MPLHPPLPVALARVTSTFPPGEVWSWEPKFDGWRGLIFRTPVGVAIQARSGRLITASFPDLVTAALGLPASTVIDGEIVVWHRERVDFGAVQRRALANPRRAFALSRVLPASFAAFDVLELEGVDMRPRPYRERRAALLELLADVGPPIQPVPASTAREDGRRWWDTRGVGIEGVMVKHLEAPYRGGVRSWRKVKHGEPRRAGIVSPKV</sequence>
<dbReference type="InterPro" id="IPR044119">
    <property type="entry name" value="Adenylation_LigC-like"/>
</dbReference>
<accession>A0ABU2NJN8</accession>
<proteinExistence type="inferred from homology"/>
<dbReference type="InterPro" id="IPR012310">
    <property type="entry name" value="DNA_ligase_ATP-dep_cent"/>
</dbReference>
<evidence type="ECO:0000256" key="1">
    <source>
        <dbReference type="ARBA" id="ARBA00007572"/>
    </source>
</evidence>
<dbReference type="SUPFAM" id="SSF56091">
    <property type="entry name" value="DNA ligase/mRNA capping enzyme, catalytic domain"/>
    <property type="match status" value="1"/>
</dbReference>
<dbReference type="Proteomes" id="UP001183414">
    <property type="component" value="Unassembled WGS sequence"/>
</dbReference>
<keyword evidence="5" id="KW-1185">Reference proteome</keyword>
<keyword evidence="2 4" id="KW-0436">Ligase</keyword>
<comment type="caution">
    <text evidence="4">The sequence shown here is derived from an EMBL/GenBank/DDBJ whole genome shotgun (WGS) entry which is preliminary data.</text>
</comment>
<evidence type="ECO:0000259" key="3">
    <source>
        <dbReference type="PROSITE" id="PS50160"/>
    </source>
</evidence>
<evidence type="ECO:0000313" key="4">
    <source>
        <dbReference type="EMBL" id="MDT0377206.1"/>
    </source>
</evidence>
<dbReference type="EMBL" id="JAVREQ010000001">
    <property type="protein sequence ID" value="MDT0377206.1"/>
    <property type="molecule type" value="Genomic_DNA"/>
</dbReference>
<protein>
    <submittedName>
        <fullName evidence="4">ATP-dependent DNA ligase</fullName>
    </submittedName>
</protein>
<dbReference type="PANTHER" id="PTHR45674:SF4">
    <property type="entry name" value="DNA LIGASE 1"/>
    <property type="match status" value="1"/>
</dbReference>
<evidence type="ECO:0000313" key="5">
    <source>
        <dbReference type="Proteomes" id="UP001183414"/>
    </source>
</evidence>
<dbReference type="GO" id="GO:0016874">
    <property type="term" value="F:ligase activity"/>
    <property type="evidence" value="ECO:0007669"/>
    <property type="project" value="UniProtKB-KW"/>
</dbReference>
<dbReference type="InterPro" id="IPR050191">
    <property type="entry name" value="ATP-dep_DNA_ligase"/>
</dbReference>
<dbReference type="RefSeq" id="WP_311671212.1">
    <property type="nucleotide sequence ID" value="NZ_JAVREQ010000001.1"/>
</dbReference>
<feature type="domain" description="ATP-dependent DNA ligase family profile" evidence="3">
    <location>
        <begin position="104"/>
        <end position="195"/>
    </location>
</feature>
<dbReference type="Pfam" id="PF01068">
    <property type="entry name" value="DNA_ligase_A_M"/>
    <property type="match status" value="1"/>
</dbReference>